<dbReference type="AlphaFoldDB" id="A0A166FWQ5"/>
<sequence length="136" mass="14995">MTCVRPWIQYSSFKTRTPGIHQNNYNGYLVIHAIQAQARFRRVIATDSATSAEREAVHSDSSRHRHLPYGYGTGGGRIATFQSAVKAMEEDAGVVWILIDALAVTIPGRMTDVDGPGPGPRAHRTESLRTAWEFGV</sequence>
<dbReference type="EMBL" id="KV428025">
    <property type="protein sequence ID" value="KZT41072.1"/>
    <property type="molecule type" value="Genomic_DNA"/>
</dbReference>
<reference evidence="1 2" key="1">
    <citation type="journal article" date="2016" name="Mol. Biol. Evol.">
        <title>Comparative Genomics of Early-Diverging Mushroom-Forming Fungi Provides Insights into the Origins of Lignocellulose Decay Capabilities.</title>
        <authorList>
            <person name="Nagy L.G."/>
            <person name="Riley R."/>
            <person name="Tritt A."/>
            <person name="Adam C."/>
            <person name="Daum C."/>
            <person name="Floudas D."/>
            <person name="Sun H."/>
            <person name="Yadav J.S."/>
            <person name="Pangilinan J."/>
            <person name="Larsson K.H."/>
            <person name="Matsuura K."/>
            <person name="Barry K."/>
            <person name="Labutti K."/>
            <person name="Kuo R."/>
            <person name="Ohm R.A."/>
            <person name="Bhattacharya S.S."/>
            <person name="Shirouzu T."/>
            <person name="Yoshinaga Y."/>
            <person name="Martin F.M."/>
            <person name="Grigoriev I.V."/>
            <person name="Hibbett D.S."/>
        </authorList>
    </citation>
    <scope>NUCLEOTIDE SEQUENCE [LARGE SCALE GENOMIC DNA]</scope>
    <source>
        <strain evidence="1 2">HHB10207 ss-3</strain>
    </source>
</reference>
<accession>A0A166FWQ5</accession>
<organism evidence="1 2">
    <name type="scientific">Sistotremastrum suecicum HHB10207 ss-3</name>
    <dbReference type="NCBI Taxonomy" id="1314776"/>
    <lineage>
        <taxon>Eukaryota</taxon>
        <taxon>Fungi</taxon>
        <taxon>Dikarya</taxon>
        <taxon>Basidiomycota</taxon>
        <taxon>Agaricomycotina</taxon>
        <taxon>Agaricomycetes</taxon>
        <taxon>Sistotremastrales</taxon>
        <taxon>Sistotremastraceae</taxon>
        <taxon>Sistotremastrum</taxon>
    </lineage>
</organism>
<evidence type="ECO:0000313" key="1">
    <source>
        <dbReference type="EMBL" id="KZT41072.1"/>
    </source>
</evidence>
<protein>
    <submittedName>
        <fullName evidence="1">Uncharacterized protein</fullName>
    </submittedName>
</protein>
<name>A0A166FWQ5_9AGAM</name>
<proteinExistence type="predicted"/>
<evidence type="ECO:0000313" key="2">
    <source>
        <dbReference type="Proteomes" id="UP000076798"/>
    </source>
</evidence>
<keyword evidence="2" id="KW-1185">Reference proteome</keyword>
<dbReference type="Proteomes" id="UP000076798">
    <property type="component" value="Unassembled WGS sequence"/>
</dbReference>
<gene>
    <name evidence="1" type="ORF">SISSUDRAFT_388726</name>
</gene>